<dbReference type="SUPFAM" id="SSF51735">
    <property type="entry name" value="NAD(P)-binding Rossmann-fold domains"/>
    <property type="match status" value="1"/>
</dbReference>
<dbReference type="Gene3D" id="3.40.50.720">
    <property type="entry name" value="NAD(P)-binding Rossmann-like Domain"/>
    <property type="match status" value="1"/>
</dbReference>
<dbReference type="Pfam" id="PF03446">
    <property type="entry name" value="NAD_binding_2"/>
    <property type="match status" value="1"/>
</dbReference>
<dbReference type="InterPro" id="IPR029154">
    <property type="entry name" value="HIBADH-like_NADP-bd"/>
</dbReference>
<dbReference type="Pfam" id="PF14833">
    <property type="entry name" value="NAD_binding_11"/>
    <property type="match status" value="1"/>
</dbReference>
<evidence type="ECO:0000313" key="8">
    <source>
        <dbReference type="Proteomes" id="UP000253426"/>
    </source>
</evidence>
<feature type="domain" description="3-hydroxyisobutyrate dehydrogenase-like NAD-binding" evidence="6">
    <location>
        <begin position="161"/>
        <end position="277"/>
    </location>
</feature>
<evidence type="ECO:0000259" key="6">
    <source>
        <dbReference type="Pfam" id="PF14833"/>
    </source>
</evidence>
<comment type="caution">
    <text evidence="7">The sequence shown here is derived from an EMBL/GenBank/DDBJ whole genome shotgun (WGS) entry which is preliminary data.</text>
</comment>
<dbReference type="EMBL" id="QNRR01000001">
    <property type="protein sequence ID" value="RBP47290.1"/>
    <property type="molecule type" value="Genomic_DNA"/>
</dbReference>
<dbReference type="InterPro" id="IPR013328">
    <property type="entry name" value="6PGD_dom2"/>
</dbReference>
<feature type="domain" description="6-phosphogluconate dehydrogenase NADP-binding" evidence="5">
    <location>
        <begin position="8"/>
        <end position="154"/>
    </location>
</feature>
<feature type="active site" evidence="3">
    <location>
        <position position="167"/>
    </location>
</feature>
<dbReference type="InterPro" id="IPR015815">
    <property type="entry name" value="HIBADH-related"/>
</dbReference>
<dbReference type="PIRSF" id="PIRSF000103">
    <property type="entry name" value="HIBADH"/>
    <property type="match status" value="1"/>
</dbReference>
<dbReference type="GO" id="GO:0016491">
    <property type="term" value="F:oxidoreductase activity"/>
    <property type="evidence" value="ECO:0007669"/>
    <property type="project" value="UniProtKB-KW"/>
</dbReference>
<organism evidence="7 8">
    <name type="scientific">Roseimicrobium gellanilyticum</name>
    <dbReference type="NCBI Taxonomy" id="748857"/>
    <lineage>
        <taxon>Bacteria</taxon>
        <taxon>Pseudomonadati</taxon>
        <taxon>Verrucomicrobiota</taxon>
        <taxon>Verrucomicrobiia</taxon>
        <taxon>Verrucomicrobiales</taxon>
        <taxon>Verrucomicrobiaceae</taxon>
        <taxon>Roseimicrobium</taxon>
    </lineage>
</organism>
<dbReference type="OrthoDB" id="9786703at2"/>
<keyword evidence="1" id="KW-0560">Oxidoreductase</keyword>
<protein>
    <submittedName>
        <fullName evidence="7">3-hydroxyisobutyrate dehydrogenase/glyoxylate/succinic semialdehyde reductase</fullName>
    </submittedName>
</protein>
<dbReference type="AlphaFoldDB" id="A0A366HTX8"/>
<keyword evidence="2" id="KW-0520">NAD</keyword>
<evidence type="ECO:0000256" key="2">
    <source>
        <dbReference type="ARBA" id="ARBA00023027"/>
    </source>
</evidence>
<dbReference type="SUPFAM" id="SSF48179">
    <property type="entry name" value="6-phosphogluconate dehydrogenase C-terminal domain-like"/>
    <property type="match status" value="1"/>
</dbReference>
<dbReference type="PANTHER" id="PTHR43580">
    <property type="entry name" value="OXIDOREDUCTASE GLYR1-RELATED"/>
    <property type="match status" value="1"/>
</dbReference>
<dbReference type="GO" id="GO:0050661">
    <property type="term" value="F:NADP binding"/>
    <property type="evidence" value="ECO:0007669"/>
    <property type="project" value="InterPro"/>
</dbReference>
<dbReference type="InterPro" id="IPR006115">
    <property type="entry name" value="6PGDH_NADP-bd"/>
</dbReference>
<evidence type="ECO:0000259" key="5">
    <source>
        <dbReference type="Pfam" id="PF03446"/>
    </source>
</evidence>
<dbReference type="InterPro" id="IPR051265">
    <property type="entry name" value="HIBADH-related_NP60_sf"/>
</dbReference>
<evidence type="ECO:0000313" key="7">
    <source>
        <dbReference type="EMBL" id="RBP47290.1"/>
    </source>
</evidence>
<feature type="region of interest" description="Disordered" evidence="4">
    <location>
        <begin position="314"/>
        <end position="338"/>
    </location>
</feature>
<dbReference type="Proteomes" id="UP000253426">
    <property type="component" value="Unassembled WGS sequence"/>
</dbReference>
<gene>
    <name evidence="7" type="ORF">DES53_10187</name>
</gene>
<dbReference type="RefSeq" id="WP_113956234.1">
    <property type="nucleotide sequence ID" value="NZ_QNRR01000001.1"/>
</dbReference>
<sequence length="338" mass="36199">MSGSKSLTVGVIGLGIIGSRVAECLRRARHDVFVWNRTSRAEPNFLSSPAELAEVAQYIQIFVRDGDALVEVMKDMQPALKKTHVICAHATVSPLAMNQAYAIADEVGAGFLDAPFTGSKAAAEKGELVYYLSGNEREQEKAKPFLEASSKKILNFGLKVGDATVLKIATNLVSANIVQAVAEALAITQAQGIAGAQLLEAFQNNANCSPLVTMKLPAMMNGAYEPHFSLKNMLKDGRYAQELAKEKNIITPALAATVAAMEQAERAGKGEQDYSVVFENLQTPTVAVGAVSRPESKPIILKKQTRITLKASTFEMEGDNAEDDVEVEEPKQSGANGS</sequence>
<dbReference type="Gene3D" id="1.10.1040.10">
    <property type="entry name" value="N-(1-d-carboxylethyl)-l-norvaline Dehydrogenase, domain 2"/>
    <property type="match status" value="1"/>
</dbReference>
<keyword evidence="8" id="KW-1185">Reference proteome</keyword>
<accession>A0A366HTX8</accession>
<reference evidence="7 8" key="1">
    <citation type="submission" date="2018-06" db="EMBL/GenBank/DDBJ databases">
        <title>Genomic Encyclopedia of Type Strains, Phase IV (KMG-IV): sequencing the most valuable type-strain genomes for metagenomic binning, comparative biology and taxonomic classification.</title>
        <authorList>
            <person name="Goeker M."/>
        </authorList>
    </citation>
    <scope>NUCLEOTIDE SEQUENCE [LARGE SCALE GENOMIC DNA]</scope>
    <source>
        <strain evidence="7 8">DSM 25532</strain>
    </source>
</reference>
<evidence type="ECO:0000256" key="1">
    <source>
        <dbReference type="ARBA" id="ARBA00023002"/>
    </source>
</evidence>
<dbReference type="GO" id="GO:0051287">
    <property type="term" value="F:NAD binding"/>
    <property type="evidence" value="ECO:0007669"/>
    <property type="project" value="InterPro"/>
</dbReference>
<dbReference type="InterPro" id="IPR036291">
    <property type="entry name" value="NAD(P)-bd_dom_sf"/>
</dbReference>
<feature type="compositionally biased region" description="Acidic residues" evidence="4">
    <location>
        <begin position="316"/>
        <end position="327"/>
    </location>
</feature>
<dbReference type="InterPro" id="IPR008927">
    <property type="entry name" value="6-PGluconate_DH-like_C_sf"/>
</dbReference>
<dbReference type="PANTHER" id="PTHR43580:SF2">
    <property type="entry name" value="CYTOKINE-LIKE NUCLEAR FACTOR N-PAC"/>
    <property type="match status" value="1"/>
</dbReference>
<evidence type="ECO:0000256" key="4">
    <source>
        <dbReference type="SAM" id="MobiDB-lite"/>
    </source>
</evidence>
<proteinExistence type="predicted"/>
<name>A0A366HTX8_9BACT</name>
<evidence type="ECO:0000256" key="3">
    <source>
        <dbReference type="PIRSR" id="PIRSR000103-1"/>
    </source>
</evidence>